<accession>F5YDB6</accession>
<dbReference type="EMBL" id="CP001841">
    <property type="protein sequence ID" value="AEF81539.1"/>
    <property type="molecule type" value="Genomic_DNA"/>
</dbReference>
<dbReference type="KEGG" id="taz:TREAZ_1641"/>
<keyword evidence="2" id="KW-1185">Reference proteome</keyword>
<name>F5YDB6_LEAAZ</name>
<reference evidence="2" key="1">
    <citation type="submission" date="2009-12" db="EMBL/GenBank/DDBJ databases">
        <title>Complete sequence of Treponema azotonutricium strain ZAS-9.</title>
        <authorList>
            <person name="Tetu S.G."/>
            <person name="Matson E."/>
            <person name="Ren Q."/>
            <person name="Seshadri R."/>
            <person name="Elbourne L."/>
            <person name="Hassan K.A."/>
            <person name="Durkin A."/>
            <person name="Radune D."/>
            <person name="Mohamoud Y."/>
            <person name="Shay R."/>
            <person name="Jin S."/>
            <person name="Zhang X."/>
            <person name="Lucey K."/>
            <person name="Ballor N.R."/>
            <person name="Ottesen E."/>
            <person name="Rosenthal R."/>
            <person name="Allen A."/>
            <person name="Leadbetter J.R."/>
            <person name="Paulsen I.T."/>
        </authorList>
    </citation>
    <scope>NUCLEOTIDE SEQUENCE [LARGE SCALE GENOMIC DNA]</scope>
    <source>
        <strain evidence="2">ATCC BAA-888 / DSM 13862 / ZAS-9</strain>
    </source>
</reference>
<evidence type="ECO:0000313" key="2">
    <source>
        <dbReference type="Proteomes" id="UP000009222"/>
    </source>
</evidence>
<protein>
    <submittedName>
        <fullName evidence="1">Uncharacterized protein</fullName>
    </submittedName>
</protein>
<proteinExistence type="predicted"/>
<dbReference type="InParanoid" id="F5YDB6"/>
<evidence type="ECO:0000313" key="1">
    <source>
        <dbReference type="EMBL" id="AEF81539.1"/>
    </source>
</evidence>
<dbReference type="AlphaFoldDB" id="F5YDB6"/>
<sequence>MKNLPSEKTVELLKNMSNEKTIYVIRFIQAINDTDFLAKD</sequence>
<organism evidence="1 2">
    <name type="scientific">Leadbettera azotonutricia (strain ATCC BAA-888 / DSM 13862 / ZAS-9)</name>
    <name type="common">Treponema azotonutricium</name>
    <dbReference type="NCBI Taxonomy" id="545695"/>
    <lineage>
        <taxon>Bacteria</taxon>
        <taxon>Pseudomonadati</taxon>
        <taxon>Spirochaetota</taxon>
        <taxon>Spirochaetia</taxon>
        <taxon>Spirochaetales</taxon>
        <taxon>Breznakiellaceae</taxon>
        <taxon>Leadbettera</taxon>
    </lineage>
</organism>
<gene>
    <name evidence="1" type="ordered locus">TREAZ_1641</name>
</gene>
<reference evidence="1 2" key="2">
    <citation type="journal article" date="2011" name="ISME J.">
        <title>RNA-seq reveals cooperative metabolic interactions between two termite-gut spirochete species in co-culture.</title>
        <authorList>
            <person name="Rosenthal A.Z."/>
            <person name="Matson E.G."/>
            <person name="Eldar A."/>
            <person name="Leadbetter J.R."/>
        </authorList>
    </citation>
    <scope>NUCLEOTIDE SEQUENCE [LARGE SCALE GENOMIC DNA]</scope>
    <source>
        <strain evidence="2">ATCC BAA-888 / DSM 13862 / ZAS-9</strain>
    </source>
</reference>
<dbReference type="Proteomes" id="UP000009222">
    <property type="component" value="Chromosome"/>
</dbReference>
<dbReference type="HOGENOM" id="CLU_3298068_0_0_12"/>